<dbReference type="STRING" id="1300349.I603_1712"/>
<dbReference type="Gene3D" id="3.90.226.10">
    <property type="entry name" value="2-enoyl-CoA Hydratase, Chain A, domain 1"/>
    <property type="match status" value="2"/>
</dbReference>
<dbReference type="Gene3D" id="6.20.330.10">
    <property type="match status" value="1"/>
</dbReference>
<dbReference type="RefSeq" id="WP_068863985.1">
    <property type="nucleotide sequence ID" value="NZ_LZYB01000003.1"/>
</dbReference>
<dbReference type="InterPro" id="IPR004634">
    <property type="entry name" value="Pept_S49_pIV"/>
</dbReference>
<sequence length="630" mass="66320">MSFVGKVWKVLVGIKDGLVLLFMLLFFLALFGALSARPSPGQVREGALLIDLSGSIVEEKSAIDPIMALLSGAAPLEEYRARDIVRALDAAASDERIKAVVLDLTTFTGGGQVHLTAIGEAMDRVRAAKKPVLTFALGYADDHLLLAAHASEVWLDPQGAALVTGPGGNFLYFADLFEKFGVNARVYRAGEFKSATEPYARNSMSPEARENIGAVYATLWEEWQANVKKARPKADLALVTGDTAAWIASGDGDLADAALKAGLVDKLGDRTQFGTRVAEIAGKDSRNKQPGAFAASELAPFLADIGSQRDGKKIGVVTIAGEIVDGEAGPGTAGGTRIADLLDAALDDELAALVVRVDSPGGSATAAEEIRRAIQRHRDRKIPVAVSFANVAASGGYWVATSSDRIFAQPETITGSIGVFAVLPSFERAAERLGVNADGYSTTPLSGQPDIIAGFSPEMDAVLQAGVASTYRDFLARVSKARKMPVDKVDAIGGGRVWDGGTARQNGLVDQFGGLEDALAWAAAKAGLKDGKWHPVFLGEQAENYDPLIRRLLSGMAAPESVRQAGDGFALVARRQDELAARLTRDIERLTSGTGVQAFCLACPGQPAQFSRGAASSGNLSSLARRLLAD</sequence>
<dbReference type="InterPro" id="IPR047272">
    <property type="entry name" value="S49_SppA_C"/>
</dbReference>
<evidence type="ECO:0000259" key="6">
    <source>
        <dbReference type="Pfam" id="PF01343"/>
    </source>
</evidence>
<evidence type="ECO:0000256" key="2">
    <source>
        <dbReference type="ARBA" id="ARBA00022670"/>
    </source>
</evidence>
<dbReference type="PIRSF" id="PIRSF001217">
    <property type="entry name" value="Protease_4_SppA"/>
    <property type="match status" value="1"/>
</dbReference>
<dbReference type="CDD" id="cd07023">
    <property type="entry name" value="S49_Sppa_N_C"/>
    <property type="match status" value="1"/>
</dbReference>
<keyword evidence="3" id="KW-0378">Hydrolase</keyword>
<dbReference type="SUPFAM" id="SSF52096">
    <property type="entry name" value="ClpP/crotonase"/>
    <property type="match status" value="2"/>
</dbReference>
<protein>
    <submittedName>
        <fullName evidence="7">Periplasmic serine protease</fullName>
    </submittedName>
</protein>
<accession>A0A1A7BFN6</accession>
<comment type="caution">
    <text evidence="7">The sequence shown here is derived from an EMBL/GenBank/DDBJ whole genome shotgun (WGS) entry which is preliminary data.</text>
</comment>
<evidence type="ECO:0000313" key="8">
    <source>
        <dbReference type="Proteomes" id="UP000092484"/>
    </source>
</evidence>
<dbReference type="GO" id="GO:0008236">
    <property type="term" value="F:serine-type peptidase activity"/>
    <property type="evidence" value="ECO:0007669"/>
    <property type="project" value="UniProtKB-KW"/>
</dbReference>
<dbReference type="PATRIC" id="fig|1300349.4.peg.1704"/>
<dbReference type="GO" id="GO:0006465">
    <property type="term" value="P:signal peptide processing"/>
    <property type="evidence" value="ECO:0007669"/>
    <property type="project" value="InterPro"/>
</dbReference>
<dbReference type="AlphaFoldDB" id="A0A1A7BFN6"/>
<evidence type="ECO:0000256" key="4">
    <source>
        <dbReference type="ARBA" id="ARBA00022825"/>
    </source>
</evidence>
<evidence type="ECO:0000256" key="1">
    <source>
        <dbReference type="ARBA" id="ARBA00008683"/>
    </source>
</evidence>
<reference evidence="7 8" key="1">
    <citation type="submission" date="2016-06" db="EMBL/GenBank/DDBJ databases">
        <title>Genome sequence of Porphyrobacter dokdonensis DSW-74.</title>
        <authorList>
            <person name="Kim J.F."/>
            <person name="Song J.Y."/>
        </authorList>
    </citation>
    <scope>NUCLEOTIDE SEQUENCE [LARGE SCALE GENOMIC DNA]</scope>
    <source>
        <strain evidence="7 8">DSW-74</strain>
    </source>
</reference>
<name>A0A1A7BFN6_9SPHN</name>
<dbReference type="EMBL" id="LZYB01000003">
    <property type="protein sequence ID" value="OBV11304.1"/>
    <property type="molecule type" value="Genomic_DNA"/>
</dbReference>
<evidence type="ECO:0000313" key="7">
    <source>
        <dbReference type="EMBL" id="OBV11304.1"/>
    </source>
</evidence>
<dbReference type="Proteomes" id="UP000092484">
    <property type="component" value="Unassembled WGS sequence"/>
</dbReference>
<dbReference type="InterPro" id="IPR002142">
    <property type="entry name" value="Peptidase_S49"/>
</dbReference>
<dbReference type="GO" id="GO:0016020">
    <property type="term" value="C:membrane"/>
    <property type="evidence" value="ECO:0007669"/>
    <property type="project" value="InterPro"/>
</dbReference>
<dbReference type="NCBIfam" id="TIGR00705">
    <property type="entry name" value="SppA_67K"/>
    <property type="match status" value="1"/>
</dbReference>
<keyword evidence="2 7" id="KW-0645">Protease</keyword>
<dbReference type="InterPro" id="IPR047217">
    <property type="entry name" value="S49_SppA_67K_type_N"/>
</dbReference>
<evidence type="ECO:0000256" key="3">
    <source>
        <dbReference type="ARBA" id="ARBA00022801"/>
    </source>
</evidence>
<feature type="active site" description="Proton donor/acceptor" evidence="5">
    <location>
        <position position="193"/>
    </location>
</feature>
<feature type="domain" description="Peptidase S49" evidence="6">
    <location>
        <begin position="377"/>
        <end position="528"/>
    </location>
</feature>
<dbReference type="PANTHER" id="PTHR33209">
    <property type="entry name" value="PROTEASE 4"/>
    <property type="match status" value="1"/>
</dbReference>
<dbReference type="InterPro" id="IPR029045">
    <property type="entry name" value="ClpP/crotonase-like_dom_sf"/>
</dbReference>
<evidence type="ECO:0000256" key="5">
    <source>
        <dbReference type="PIRSR" id="PIRSR001217-1"/>
    </source>
</evidence>
<dbReference type="Gene3D" id="3.40.1750.10">
    <property type="entry name" value="peptide peptidase (sppa) like domain"/>
    <property type="match status" value="1"/>
</dbReference>
<dbReference type="PANTHER" id="PTHR33209:SF1">
    <property type="entry name" value="PEPTIDASE S49 DOMAIN-CONTAINING PROTEIN"/>
    <property type="match status" value="1"/>
</dbReference>
<organism evidence="7 8">
    <name type="scientific">Erythrobacter dokdonensis DSW-74</name>
    <dbReference type="NCBI Taxonomy" id="1300349"/>
    <lineage>
        <taxon>Bacteria</taxon>
        <taxon>Pseudomonadati</taxon>
        <taxon>Pseudomonadota</taxon>
        <taxon>Alphaproteobacteria</taxon>
        <taxon>Sphingomonadales</taxon>
        <taxon>Erythrobacteraceae</taxon>
        <taxon>Erythrobacter/Porphyrobacter group</taxon>
        <taxon>Erythrobacter</taxon>
    </lineage>
</organism>
<gene>
    <name evidence="7" type="ORF">I603_1712</name>
</gene>
<feature type="domain" description="Peptidase S49" evidence="6">
    <location>
        <begin position="126"/>
        <end position="279"/>
    </location>
</feature>
<dbReference type="Pfam" id="PF01343">
    <property type="entry name" value="Peptidase_S49"/>
    <property type="match status" value="2"/>
</dbReference>
<keyword evidence="4" id="KW-0720">Serine protease</keyword>
<proteinExistence type="inferred from homology"/>
<dbReference type="CDD" id="cd07018">
    <property type="entry name" value="S49_SppA_67K_type"/>
    <property type="match status" value="1"/>
</dbReference>
<keyword evidence="8" id="KW-1185">Reference proteome</keyword>
<feature type="active site" description="Nucleophile" evidence="5">
    <location>
        <position position="394"/>
    </location>
</feature>
<comment type="similarity">
    <text evidence="1">Belongs to the peptidase S49 family.</text>
</comment>